<dbReference type="PROSITE" id="PS50111">
    <property type="entry name" value="CHEMOTAXIS_TRANSDUC_2"/>
    <property type="match status" value="1"/>
</dbReference>
<proteinExistence type="inferred from homology"/>
<keyword evidence="10" id="KW-0175">Coiled coil</keyword>
<dbReference type="PROSITE" id="PS50885">
    <property type="entry name" value="HAMP"/>
    <property type="match status" value="1"/>
</dbReference>
<dbReference type="Pfam" id="PF00672">
    <property type="entry name" value="HAMP"/>
    <property type="match status" value="1"/>
</dbReference>
<dbReference type="PANTHER" id="PTHR32089">
    <property type="entry name" value="METHYL-ACCEPTING CHEMOTAXIS PROTEIN MCPB"/>
    <property type="match status" value="1"/>
</dbReference>
<dbReference type="AlphaFoldDB" id="A0A1G9M9X4"/>
<evidence type="ECO:0000256" key="4">
    <source>
        <dbReference type="ARBA" id="ARBA00022692"/>
    </source>
</evidence>
<dbReference type="CDD" id="cd18774">
    <property type="entry name" value="PDC2_HK_sensor"/>
    <property type="match status" value="1"/>
</dbReference>
<keyword evidence="4 12" id="KW-0812">Transmembrane</keyword>
<keyword evidence="3" id="KW-0145">Chemotaxis</keyword>
<dbReference type="Pfam" id="PF00015">
    <property type="entry name" value="MCPsignal"/>
    <property type="match status" value="1"/>
</dbReference>
<feature type="domain" description="Methyl-accepting transducer" evidence="13">
    <location>
        <begin position="409"/>
        <end position="645"/>
    </location>
</feature>
<feature type="coiled-coil region" evidence="10">
    <location>
        <begin position="553"/>
        <end position="591"/>
    </location>
</feature>
<dbReference type="InterPro" id="IPR003660">
    <property type="entry name" value="HAMP_dom"/>
</dbReference>
<evidence type="ECO:0000256" key="5">
    <source>
        <dbReference type="ARBA" id="ARBA00022989"/>
    </source>
</evidence>
<dbReference type="STRING" id="321763.SAMN04488692_1083"/>
<evidence type="ECO:0000313" key="15">
    <source>
        <dbReference type="EMBL" id="SDL71066.1"/>
    </source>
</evidence>
<evidence type="ECO:0000256" key="3">
    <source>
        <dbReference type="ARBA" id="ARBA00022500"/>
    </source>
</evidence>
<dbReference type="SMART" id="SM00283">
    <property type="entry name" value="MA"/>
    <property type="match status" value="1"/>
</dbReference>
<evidence type="ECO:0000259" key="13">
    <source>
        <dbReference type="PROSITE" id="PS50111"/>
    </source>
</evidence>
<reference evidence="15 16" key="1">
    <citation type="submission" date="2016-10" db="EMBL/GenBank/DDBJ databases">
        <authorList>
            <person name="de Groot N.N."/>
        </authorList>
    </citation>
    <scope>NUCLEOTIDE SEQUENCE [LARGE SCALE GENOMIC DNA]</scope>
    <source>
        <strain evidence="15 16">SLAS-1</strain>
    </source>
</reference>
<evidence type="ECO:0000259" key="14">
    <source>
        <dbReference type="PROSITE" id="PS50885"/>
    </source>
</evidence>
<dbReference type="GO" id="GO:0006935">
    <property type="term" value="P:chemotaxis"/>
    <property type="evidence" value="ECO:0007669"/>
    <property type="project" value="UniProtKB-KW"/>
</dbReference>
<organism evidence="15 16">
    <name type="scientific">Halarsenatibacter silvermanii</name>
    <dbReference type="NCBI Taxonomy" id="321763"/>
    <lineage>
        <taxon>Bacteria</taxon>
        <taxon>Bacillati</taxon>
        <taxon>Bacillota</taxon>
        <taxon>Clostridia</taxon>
        <taxon>Halanaerobiales</taxon>
        <taxon>Halarsenatibacteraceae</taxon>
        <taxon>Halarsenatibacter</taxon>
    </lineage>
</organism>
<dbReference type="CDD" id="cd06225">
    <property type="entry name" value="HAMP"/>
    <property type="match status" value="1"/>
</dbReference>
<feature type="transmembrane region" description="Helical" evidence="12">
    <location>
        <begin position="20"/>
        <end position="39"/>
    </location>
</feature>
<keyword evidence="16" id="KW-1185">Reference proteome</keyword>
<feature type="domain" description="HAMP" evidence="14">
    <location>
        <begin position="337"/>
        <end position="390"/>
    </location>
</feature>
<dbReference type="GO" id="GO:0005886">
    <property type="term" value="C:plasma membrane"/>
    <property type="evidence" value="ECO:0007669"/>
    <property type="project" value="UniProtKB-SubCell"/>
</dbReference>
<dbReference type="PANTHER" id="PTHR32089:SF112">
    <property type="entry name" value="LYSOZYME-LIKE PROTEIN-RELATED"/>
    <property type="match status" value="1"/>
</dbReference>
<evidence type="ECO:0000256" key="6">
    <source>
        <dbReference type="ARBA" id="ARBA00023136"/>
    </source>
</evidence>
<dbReference type="GO" id="GO:0007165">
    <property type="term" value="P:signal transduction"/>
    <property type="evidence" value="ECO:0007669"/>
    <property type="project" value="UniProtKB-KW"/>
</dbReference>
<evidence type="ECO:0000256" key="9">
    <source>
        <dbReference type="PROSITE-ProRule" id="PRU00284"/>
    </source>
</evidence>
<feature type="coiled-coil region" evidence="10">
    <location>
        <begin position="424"/>
        <end position="479"/>
    </location>
</feature>
<dbReference type="Gene3D" id="1.10.287.950">
    <property type="entry name" value="Methyl-accepting chemotaxis protein"/>
    <property type="match status" value="1"/>
</dbReference>
<dbReference type="CDD" id="cd11386">
    <property type="entry name" value="MCP_signal"/>
    <property type="match status" value="1"/>
</dbReference>
<evidence type="ECO:0000256" key="12">
    <source>
        <dbReference type="SAM" id="Phobius"/>
    </source>
</evidence>
<feature type="compositionally biased region" description="Low complexity" evidence="11">
    <location>
        <begin position="645"/>
        <end position="671"/>
    </location>
</feature>
<dbReference type="EMBL" id="FNGO01000008">
    <property type="protein sequence ID" value="SDL71066.1"/>
    <property type="molecule type" value="Genomic_DNA"/>
</dbReference>
<dbReference type="Gene3D" id="3.30.450.20">
    <property type="entry name" value="PAS domain"/>
    <property type="match status" value="1"/>
</dbReference>
<evidence type="ECO:0000256" key="7">
    <source>
        <dbReference type="ARBA" id="ARBA00023224"/>
    </source>
</evidence>
<dbReference type="InterPro" id="IPR004089">
    <property type="entry name" value="MCPsignal_dom"/>
</dbReference>
<sequence>MLFKSEKVETEGLSFSVKLIAIFLLISLIPLAVVAYLSLRNATEGLEDSAFDQLEAIQEIKVVEIEDFFNERLADVRVLADSMNPRQSIEDLGAWFDLEGLDGDNYLDHRERFDDYFANYIQQYGYYDLFLIQPDGDIVYTVEEENDVGTNLIDGRYSDSNLAEAFEQGQDDVAMVDYEMYAASDEPAMFVAAPIEDDDELLGVLALQVDDEAINDIMAVEEGMGETGEVYLVGEDRLMRSDSRFEAGTLLQREVDTTAVREAMQGVEDQQIIEDYRGINVLSSYERLELPGFTWAVIAEIDEAEAFAVADNMRNTVFWIAGIAAILIIIVAYIFAQNLTQPVVRCVNFAQEIARGNLAYDKLQIKRKDEFGVLCNSLNGMRADLKETVGQIANIAEDLSSNSEELSATSEEMSASAQEVTSAIEQVASGAEEQTAQINETEENVRGLSEEIQTVNDQADNMEEQADNVLDEVDKGSETVDATSDKINKVNTNQREMAQSVNELGELSDEIGNIVDMINNISEQTNLLALNAAIEAARAGQAGQGFSVVADEIRELAEESSEATDEINDLIKEIQDKVETTTDRMEDTEEVVTESVEAIDTTEEYFIEIEGAVNKLGELIENVVESAEGMAANSSEVSAAMEEIAAVSEQSSSNAQEVSASSEEQAASTQEIVDASEELAEMAQDLADQADKFEL</sequence>
<dbReference type="SUPFAM" id="SSF58104">
    <property type="entry name" value="Methyl-accepting chemotaxis protein (MCP) signaling domain"/>
    <property type="match status" value="1"/>
</dbReference>
<evidence type="ECO:0000256" key="8">
    <source>
        <dbReference type="ARBA" id="ARBA00029447"/>
    </source>
</evidence>
<comment type="similarity">
    <text evidence="8">Belongs to the methyl-accepting chemotaxis (MCP) protein family.</text>
</comment>
<evidence type="ECO:0000256" key="11">
    <source>
        <dbReference type="SAM" id="MobiDB-lite"/>
    </source>
</evidence>
<evidence type="ECO:0000256" key="2">
    <source>
        <dbReference type="ARBA" id="ARBA00022475"/>
    </source>
</evidence>
<keyword evidence="6 12" id="KW-0472">Membrane</keyword>
<dbReference type="SMART" id="SM00304">
    <property type="entry name" value="HAMP"/>
    <property type="match status" value="1"/>
</dbReference>
<dbReference type="Pfam" id="PF02743">
    <property type="entry name" value="dCache_1"/>
    <property type="match status" value="1"/>
</dbReference>
<evidence type="ECO:0000256" key="1">
    <source>
        <dbReference type="ARBA" id="ARBA00004651"/>
    </source>
</evidence>
<dbReference type="Proteomes" id="UP000199476">
    <property type="component" value="Unassembled WGS sequence"/>
</dbReference>
<dbReference type="OrthoDB" id="243053at2"/>
<feature type="transmembrane region" description="Helical" evidence="12">
    <location>
        <begin position="317"/>
        <end position="336"/>
    </location>
</feature>
<feature type="region of interest" description="Disordered" evidence="11">
    <location>
        <begin position="645"/>
        <end position="672"/>
    </location>
</feature>
<evidence type="ECO:0000256" key="10">
    <source>
        <dbReference type="SAM" id="Coils"/>
    </source>
</evidence>
<accession>A0A1G9M9X4</accession>
<dbReference type="InterPro" id="IPR033479">
    <property type="entry name" value="dCache_1"/>
</dbReference>
<keyword evidence="5 12" id="KW-1133">Transmembrane helix</keyword>
<keyword evidence="7 9" id="KW-0807">Transducer</keyword>
<evidence type="ECO:0000313" key="16">
    <source>
        <dbReference type="Proteomes" id="UP000199476"/>
    </source>
</evidence>
<protein>
    <submittedName>
        <fullName evidence="15">Methyl-accepting chemotaxis protein</fullName>
    </submittedName>
</protein>
<dbReference type="Gene3D" id="6.10.340.10">
    <property type="match status" value="1"/>
</dbReference>
<comment type="subcellular location">
    <subcellularLocation>
        <location evidence="1">Cell membrane</location>
        <topology evidence="1">Multi-pass membrane protein</topology>
    </subcellularLocation>
</comment>
<keyword evidence="2" id="KW-1003">Cell membrane</keyword>
<gene>
    <name evidence="15" type="ORF">SAMN04488692_1083</name>
</gene>
<dbReference type="RefSeq" id="WP_089759474.1">
    <property type="nucleotide sequence ID" value="NZ_FNGO01000008.1"/>
</dbReference>
<name>A0A1G9M9X4_9FIRM</name>